<reference evidence="3" key="1">
    <citation type="submission" date="2021-04" db="EMBL/GenBank/DDBJ databases">
        <title>Pseudonocardia sp. nov., isolated from sandy soil of mangrove forest.</title>
        <authorList>
            <person name="Zan Z."/>
            <person name="Huang R."/>
            <person name="Liu W."/>
        </authorList>
    </citation>
    <scope>NUCLEOTIDE SEQUENCE</scope>
    <source>
        <strain evidence="3">S2-4</strain>
    </source>
</reference>
<feature type="compositionally biased region" description="Pro residues" evidence="1">
    <location>
        <begin position="331"/>
        <end position="342"/>
    </location>
</feature>
<feature type="transmembrane region" description="Helical" evidence="2">
    <location>
        <begin position="606"/>
        <end position="627"/>
    </location>
</feature>
<evidence type="ECO:0008006" key="5">
    <source>
        <dbReference type="Google" id="ProtNLM"/>
    </source>
</evidence>
<comment type="caution">
    <text evidence="3">The sequence shown here is derived from an EMBL/GenBank/DDBJ whole genome shotgun (WGS) entry which is preliminary data.</text>
</comment>
<dbReference type="InterPro" id="IPR050445">
    <property type="entry name" value="Bact_polysacc_biosynth/exp"/>
</dbReference>
<accession>A0ABT1A5G9</accession>
<gene>
    <name evidence="3" type="ORF">KDL28_24630</name>
</gene>
<keyword evidence="2" id="KW-1133">Transmembrane helix</keyword>
<feature type="compositionally biased region" description="Pro residues" evidence="1">
    <location>
        <begin position="124"/>
        <end position="138"/>
    </location>
</feature>
<sequence length="842" mass="84074">MSGTPPRPPSTGELPTASDAVGDVPPVESNGGGPAVRRPSPVPRKASSPAPEPDESPPAESSGQDTPASAAESVPAHPEPDGPEQDEPGRGEPVHEEVAAVDVEPPGPTEEVPPEQGAADPDTTAPPPAAAMPAPPPATDGVPLAQADPAPPTEAGPADPTSADPAVDPTPATEAVSSADPTPATEAMPPADPTPATEAVPAAGHPPVDRAARTTDLDPAALVPPERVEDTEPTEPTEPTEQSLTALSLTERLPLPVLPASLDVSTTKPVSTRPDPLSPAATAPPTAEITVPVARPPRTPTGRGISTEPVSSVPIPGRATRPAHVGGGPASTPPSGPFPAQPAGPRTGPGRPVGGPHTPPHTPVGLSGRPPNRPGPPRRDPVTDPDRVRDDRVGLATARGRGTGGVVLAVVLGLLLGGPAGGAAGYLLGTQASASSLVRPVPPVVVDTADGSAAVEQTGPAALTAFLAGETVRLSDGAFAAAVAERLGRGGAPGIDVAREPGTPLLRITGTARDATSALAATTAAVQVYTERRDAENRTALDAALAGIDGVIAALGQPAPGDAALPARIDRLRDLRADVAVRAGAVGPSVAVLEPPAPLAASWPRWQLWAALGALAGAVLALVLLALRRLRTRSLLAPGALEGHVGTVLLPPVRLAARWPERLTGGPGSPERRTARLLLAQLLGEREPAGRVIVVLGGSAGSRADAVATLLAVAAAERAATALVRLGARHRGRDPLERVLPMDPDGRGRPLVDGLTVLDADTDDVPGGLDGLIAAQARRASMVVLDAGTAGGDADLPIALRAADLVVLVARSGVDRPADVAAVGASLRSGRAGLSGVVVQTG</sequence>
<dbReference type="PANTHER" id="PTHR32309">
    <property type="entry name" value="TYROSINE-PROTEIN KINASE"/>
    <property type="match status" value="1"/>
</dbReference>
<keyword evidence="2" id="KW-0812">Transmembrane</keyword>
<proteinExistence type="predicted"/>
<feature type="compositionally biased region" description="Low complexity" evidence="1">
    <location>
        <begin position="343"/>
        <end position="356"/>
    </location>
</feature>
<protein>
    <recommendedName>
        <fullName evidence="5">Capsular polysaccharide biosynthesis protein</fullName>
    </recommendedName>
</protein>
<dbReference type="EMBL" id="JAGSOV010000053">
    <property type="protein sequence ID" value="MCO1658252.1"/>
    <property type="molecule type" value="Genomic_DNA"/>
</dbReference>
<feature type="region of interest" description="Disordered" evidence="1">
    <location>
        <begin position="1"/>
        <end position="389"/>
    </location>
</feature>
<dbReference type="RefSeq" id="WP_252441997.1">
    <property type="nucleotide sequence ID" value="NZ_JAGSOV010000053.1"/>
</dbReference>
<feature type="compositionally biased region" description="Low complexity" evidence="1">
    <location>
        <begin position="274"/>
        <end position="293"/>
    </location>
</feature>
<name>A0ABT1A5G9_9PSEU</name>
<evidence type="ECO:0000256" key="2">
    <source>
        <dbReference type="SAM" id="Phobius"/>
    </source>
</evidence>
<feature type="compositionally biased region" description="Low complexity" evidence="1">
    <location>
        <begin position="114"/>
        <end position="123"/>
    </location>
</feature>
<evidence type="ECO:0000256" key="1">
    <source>
        <dbReference type="SAM" id="MobiDB-lite"/>
    </source>
</evidence>
<feature type="compositionally biased region" description="Basic and acidic residues" evidence="1">
    <location>
        <begin position="207"/>
        <end position="216"/>
    </location>
</feature>
<keyword evidence="4" id="KW-1185">Reference proteome</keyword>
<feature type="compositionally biased region" description="Basic and acidic residues" evidence="1">
    <location>
        <begin position="87"/>
        <end position="98"/>
    </location>
</feature>
<evidence type="ECO:0000313" key="4">
    <source>
        <dbReference type="Proteomes" id="UP001165283"/>
    </source>
</evidence>
<dbReference type="PANTHER" id="PTHR32309:SF31">
    <property type="entry name" value="CAPSULAR EXOPOLYSACCHARIDE FAMILY"/>
    <property type="match status" value="1"/>
</dbReference>
<dbReference type="Proteomes" id="UP001165283">
    <property type="component" value="Unassembled WGS sequence"/>
</dbReference>
<keyword evidence="2" id="KW-0472">Membrane</keyword>
<evidence type="ECO:0000313" key="3">
    <source>
        <dbReference type="EMBL" id="MCO1658252.1"/>
    </source>
</evidence>
<organism evidence="3 4">
    <name type="scientific">Pseudonocardia humida</name>
    <dbReference type="NCBI Taxonomy" id="2800819"/>
    <lineage>
        <taxon>Bacteria</taxon>
        <taxon>Bacillati</taxon>
        <taxon>Actinomycetota</taxon>
        <taxon>Actinomycetes</taxon>
        <taxon>Pseudonocardiales</taxon>
        <taxon>Pseudonocardiaceae</taxon>
        <taxon>Pseudonocardia</taxon>
    </lineage>
</organism>
<feature type="compositionally biased region" description="Basic and acidic residues" evidence="1">
    <location>
        <begin position="377"/>
        <end position="389"/>
    </location>
</feature>